<organism evidence="1 2">
    <name type="scientific">Saitoella complicata (strain BCRC 22490 / CBS 7301 / JCM 7358 / NBRC 10748 / NRRL Y-17804)</name>
    <dbReference type="NCBI Taxonomy" id="698492"/>
    <lineage>
        <taxon>Eukaryota</taxon>
        <taxon>Fungi</taxon>
        <taxon>Dikarya</taxon>
        <taxon>Ascomycota</taxon>
        <taxon>Taphrinomycotina</taxon>
        <taxon>Taphrinomycotina incertae sedis</taxon>
        <taxon>Saitoella</taxon>
    </lineage>
</organism>
<reference evidence="1 2" key="1">
    <citation type="journal article" date="2011" name="J. Gen. Appl. Microbiol.">
        <title>Draft genome sequencing of the enigmatic yeast Saitoella complicata.</title>
        <authorList>
            <person name="Nishida H."/>
            <person name="Hamamoto M."/>
            <person name="Sugiyama J."/>
        </authorList>
    </citation>
    <scope>NUCLEOTIDE SEQUENCE [LARGE SCALE GENOMIC DNA]</scope>
    <source>
        <strain evidence="1 2">NRRL Y-17804</strain>
    </source>
</reference>
<dbReference type="Proteomes" id="UP000033140">
    <property type="component" value="Unassembled WGS sequence"/>
</dbReference>
<comment type="caution">
    <text evidence="1">The sequence shown here is derived from an EMBL/GenBank/DDBJ whole genome shotgun (WGS) entry which is preliminary data.</text>
</comment>
<dbReference type="AlphaFoldDB" id="A0A0E9NCD5"/>
<dbReference type="EMBL" id="BACD03000009">
    <property type="protein sequence ID" value="GAO47527.1"/>
    <property type="molecule type" value="Genomic_DNA"/>
</dbReference>
<evidence type="ECO:0000313" key="2">
    <source>
        <dbReference type="Proteomes" id="UP000033140"/>
    </source>
</evidence>
<reference evidence="1 2" key="2">
    <citation type="journal article" date="2014" name="J. Gen. Appl. Microbiol.">
        <title>The early diverging ascomycetous budding yeast Saitoella complicata has three histone deacetylases belonging to the Clr6, Hos2, and Rpd3 lineages.</title>
        <authorList>
            <person name="Nishida H."/>
            <person name="Matsumoto T."/>
            <person name="Kondo S."/>
            <person name="Hamamoto M."/>
            <person name="Yoshikawa H."/>
        </authorList>
    </citation>
    <scope>NUCLEOTIDE SEQUENCE [LARGE SCALE GENOMIC DNA]</scope>
    <source>
        <strain evidence="1 2">NRRL Y-17804</strain>
    </source>
</reference>
<accession>A0A0E9NCD5</accession>
<proteinExistence type="predicted"/>
<gene>
    <name evidence="1" type="ORF">G7K_1732-t1</name>
</gene>
<evidence type="ECO:0000313" key="1">
    <source>
        <dbReference type="EMBL" id="GAO47527.1"/>
    </source>
</evidence>
<reference evidence="1 2" key="3">
    <citation type="journal article" date="2015" name="Genome Announc.">
        <title>Draft Genome Sequence of the Archiascomycetous Yeast Saitoella complicata.</title>
        <authorList>
            <person name="Yamauchi K."/>
            <person name="Kondo S."/>
            <person name="Hamamoto M."/>
            <person name="Takahashi Y."/>
            <person name="Ogura Y."/>
            <person name="Hayashi T."/>
            <person name="Nishida H."/>
        </authorList>
    </citation>
    <scope>NUCLEOTIDE SEQUENCE [LARGE SCALE GENOMIC DNA]</scope>
    <source>
        <strain evidence="1 2">NRRL Y-17804</strain>
    </source>
</reference>
<protein>
    <submittedName>
        <fullName evidence="1">Uncharacterized protein</fullName>
    </submittedName>
</protein>
<keyword evidence="2" id="KW-1185">Reference proteome</keyword>
<sequence length="304" mass="33733">MTTTRFMPIQFAHPVPPPPPVLPLPNILGVFEKQSRGSGGWVKSRILRFAVLRPKPEEDAHPLTLAIIKSLEIGILNRLRQLGYNPLNSCTGAETTPNSKLFRSSVFYLFETQEHSLEPFNNLTGIKHEQTLPGPDGEPWGGFNIGVYRYSGAGYFSWLDPHAAEIGISPASGRKLPNSNSVYQLPPDHSSSGGMPYAPNPWEGDEHVAQLRDISTEFADAFWTLDARGKAIYMPLIKQLFKLSQSFAPLEEPVTSLAELVEHISSAFWDTDAATQNRLSNMITGLRQLSADLVERVLREKGEI</sequence>
<name>A0A0E9NCD5_SAICN</name>